<accession>A0AAE8SJ71</accession>
<name>A0AAE8SJ71_9HYPO</name>
<dbReference type="EMBL" id="ONZP01000261">
    <property type="protein sequence ID" value="SPJ79223.1"/>
    <property type="molecule type" value="Genomic_DNA"/>
</dbReference>
<proteinExistence type="predicted"/>
<evidence type="ECO:0000313" key="2">
    <source>
        <dbReference type="EMBL" id="SPJ79223.1"/>
    </source>
</evidence>
<feature type="compositionally biased region" description="Low complexity" evidence="1">
    <location>
        <begin position="59"/>
        <end position="82"/>
    </location>
</feature>
<sequence length="269" mass="30580">MFNFFGFQRRQTHTTTGVGHTNREFGQMESEIDRIAEESDQSEEEIVLVGTRSDITARSSPSQSPVSPQQQSACQSQTTSESRTAEEVAGGTAAYRPLPPSYQDVTNPRLWKVTLKFSTGDSFEGRYPVIEKATGWFGDLVVETADIVGLMQEGLCLSQENVKVQESYITPAYSQNFKTWYWDRHFTLVDPRWSGTMIVRATNSTVPSKFRIEHLTADHVYRGEVVDAFKTSNWYYCFTRNAPESNANYVLEDTAMKGLWPWPRKDLVP</sequence>
<evidence type="ECO:0000256" key="1">
    <source>
        <dbReference type="SAM" id="MobiDB-lite"/>
    </source>
</evidence>
<reference evidence="2" key="1">
    <citation type="submission" date="2018-03" db="EMBL/GenBank/DDBJ databases">
        <authorList>
            <person name="Guldener U."/>
        </authorList>
    </citation>
    <scope>NUCLEOTIDE SEQUENCE</scope>
</reference>
<dbReference type="AlphaFoldDB" id="A0AAE8SJ71"/>
<keyword evidence="3" id="KW-1185">Reference proteome</keyword>
<evidence type="ECO:0000313" key="3">
    <source>
        <dbReference type="Proteomes" id="UP001187734"/>
    </source>
</evidence>
<protein>
    <submittedName>
        <fullName evidence="2">Uncharacterized protein</fullName>
    </submittedName>
</protein>
<feature type="region of interest" description="Disordered" evidence="1">
    <location>
        <begin position="55"/>
        <end position="101"/>
    </location>
</feature>
<gene>
    <name evidence="2" type="ORF">FTOL_07614</name>
</gene>
<comment type="caution">
    <text evidence="2">The sequence shown here is derived from an EMBL/GenBank/DDBJ whole genome shotgun (WGS) entry which is preliminary data.</text>
</comment>
<organism evidence="2 3">
    <name type="scientific">Fusarium torulosum</name>
    <dbReference type="NCBI Taxonomy" id="33205"/>
    <lineage>
        <taxon>Eukaryota</taxon>
        <taxon>Fungi</taxon>
        <taxon>Dikarya</taxon>
        <taxon>Ascomycota</taxon>
        <taxon>Pezizomycotina</taxon>
        <taxon>Sordariomycetes</taxon>
        <taxon>Hypocreomycetidae</taxon>
        <taxon>Hypocreales</taxon>
        <taxon>Nectriaceae</taxon>
        <taxon>Fusarium</taxon>
    </lineage>
</organism>
<dbReference type="Proteomes" id="UP001187734">
    <property type="component" value="Unassembled WGS sequence"/>
</dbReference>